<name>A0A095CGT6_CRYD2</name>
<dbReference type="RefSeq" id="XP_062884315.1">
    <property type="nucleotide sequence ID" value="XM_063028360.1"/>
</dbReference>
<comment type="pathway">
    <text evidence="3">Cofactor metabolism; pyridoxal 5'-phosphate salvage; pyridoxal 5'-phosphate from pyridoxine 5'-phosphate: step 1/1.</text>
</comment>
<dbReference type="SUPFAM" id="SSF50475">
    <property type="entry name" value="FMN-binding split barrel"/>
    <property type="match status" value="1"/>
</dbReference>
<organism evidence="10 11">
    <name type="scientific">Cryptococcus deuterogattii (strain R265)</name>
    <name type="common">Cryptococcus gattii VGII (strain R265)</name>
    <dbReference type="NCBI Taxonomy" id="294750"/>
    <lineage>
        <taxon>Eukaryota</taxon>
        <taxon>Fungi</taxon>
        <taxon>Dikarya</taxon>
        <taxon>Basidiomycota</taxon>
        <taxon>Agaricomycotina</taxon>
        <taxon>Tremellomycetes</taxon>
        <taxon>Tremellales</taxon>
        <taxon>Cryptococcaceae</taxon>
        <taxon>Cryptococcus</taxon>
        <taxon>Cryptococcus gattii species complex</taxon>
    </lineage>
</organism>
<dbReference type="AlphaFoldDB" id="A0A095CGT6"/>
<dbReference type="UniPathway" id="UPA01068">
    <property type="reaction ID" value="UER00304"/>
</dbReference>
<evidence type="ECO:0000256" key="2">
    <source>
        <dbReference type="ARBA" id="ARBA00004738"/>
    </source>
</evidence>
<dbReference type="GeneID" id="88180635"/>
<dbReference type="HAMAP" id="MF_01629">
    <property type="entry name" value="PdxH"/>
    <property type="match status" value="1"/>
</dbReference>
<gene>
    <name evidence="10" type="ORF">CNBG_4417</name>
</gene>
<evidence type="ECO:0000256" key="3">
    <source>
        <dbReference type="ARBA" id="ARBA00005037"/>
    </source>
</evidence>
<sequence length="268" mass="30574">MAFPRNISKILKTIIPINIIRTMSTQHVFGTSSTSSHRSASFSAPETVKLTTHNQYLTPRLLASELSPNPLLQFNAWFASALQPSQGEVAAGRKVNEPEAMTLSTATVQGIPSSRIVLLKTVDKTGFVFFTNYTSRKSEELLANPYAALTFYWREVSRQVRVVGKVEKVSREESVEYFNTRPRGSRLGAWASKQSQPVEEGQLEEWVKNEEERWEGKEVECPKFWGGWRVVPFEVEFWSGQPSRLHDRFRYTRPEGSDGEWEIKKLSP</sequence>
<reference evidence="10 11" key="2">
    <citation type="journal article" date="2018" name="Proc. Natl. Acad. Sci.">
        <title>RNAi is a critical determinant of centromere evolution in closely related fungi.</title>
        <authorList>
            <person name="Yadav V."/>
            <person name="Sun S."/>
            <person name="Billmyre R.B."/>
            <person name="Thimmappa B.C."/>
            <person name="Shea T."/>
            <person name="Lintner R."/>
            <person name="Bakkeren G."/>
            <person name="Cuomo C.A."/>
            <person name="Heitman J."/>
            <person name="Sanyal K."/>
        </authorList>
    </citation>
    <scope>NUCLEOTIDE SEQUENCE [LARGE SCALE GENOMIC DNA]</scope>
    <source>
        <strain evidence="10 11">R265</strain>
    </source>
</reference>
<dbReference type="STRING" id="294750.A0A095CGT6"/>
<dbReference type="InterPro" id="IPR012349">
    <property type="entry name" value="Split_barrel_FMN-bd"/>
</dbReference>
<dbReference type="KEGG" id="cdeu:CNBG_4417"/>
<dbReference type="VEuPathDB" id="FungiDB:CNBG_4417"/>
<dbReference type="NCBIfam" id="NF004231">
    <property type="entry name" value="PRK05679.1"/>
    <property type="match status" value="1"/>
</dbReference>
<protein>
    <recommendedName>
        <fullName evidence="4">pyridoxal 5'-phosphate synthase</fullName>
        <ecNumber evidence="4">1.4.3.5</ecNumber>
    </recommendedName>
</protein>
<feature type="domain" description="Pyridoxine 5'-phosphate oxidase dimerisation C-terminal" evidence="9">
    <location>
        <begin position="225"/>
        <end position="268"/>
    </location>
</feature>
<evidence type="ECO:0000256" key="5">
    <source>
        <dbReference type="ARBA" id="ARBA00022630"/>
    </source>
</evidence>
<dbReference type="InterPro" id="IPR019576">
    <property type="entry name" value="Pyridoxamine_oxidase_dimer_C"/>
</dbReference>
<keyword evidence="7" id="KW-0560">Oxidoreductase</keyword>
<evidence type="ECO:0000259" key="9">
    <source>
        <dbReference type="Pfam" id="PF10590"/>
    </source>
</evidence>
<dbReference type="InterPro" id="IPR011576">
    <property type="entry name" value="Pyridox_Oxase_N"/>
</dbReference>
<dbReference type="Pfam" id="PF01243">
    <property type="entry name" value="PNPOx_N"/>
    <property type="match status" value="1"/>
</dbReference>
<comment type="pathway">
    <text evidence="2">Cofactor metabolism; pyridoxal 5'-phosphate salvage; pyridoxal 5'-phosphate from pyridoxamine 5'-phosphate: step 1/1.</text>
</comment>
<evidence type="ECO:0000313" key="11">
    <source>
        <dbReference type="Proteomes" id="UP000029445"/>
    </source>
</evidence>
<dbReference type="HOGENOM" id="CLU_032263_2_0_1"/>
<evidence type="ECO:0000256" key="6">
    <source>
        <dbReference type="ARBA" id="ARBA00022643"/>
    </source>
</evidence>
<keyword evidence="5" id="KW-0285">Flavoprotein</keyword>
<dbReference type="PANTHER" id="PTHR10851">
    <property type="entry name" value="PYRIDOXINE-5-PHOSPHATE OXIDASE"/>
    <property type="match status" value="1"/>
</dbReference>
<dbReference type="GO" id="GO:0008615">
    <property type="term" value="P:pyridoxine biosynthetic process"/>
    <property type="evidence" value="ECO:0007669"/>
    <property type="project" value="InterPro"/>
</dbReference>
<evidence type="ECO:0000259" key="8">
    <source>
        <dbReference type="Pfam" id="PF01243"/>
    </source>
</evidence>
<dbReference type="PANTHER" id="PTHR10851:SF0">
    <property type="entry name" value="PYRIDOXINE-5'-PHOSPHATE OXIDASE"/>
    <property type="match status" value="1"/>
</dbReference>
<feature type="domain" description="Pyridoxamine 5'-phosphate oxidase N-terminal" evidence="8">
    <location>
        <begin position="95"/>
        <end position="197"/>
    </location>
</feature>
<dbReference type="OrthoDB" id="303614at2759"/>
<dbReference type="NCBIfam" id="TIGR00558">
    <property type="entry name" value="pdxH"/>
    <property type="match status" value="1"/>
</dbReference>
<keyword evidence="11" id="KW-1185">Reference proteome</keyword>
<dbReference type="Proteomes" id="UP000029445">
    <property type="component" value="Chromosome 10"/>
</dbReference>
<dbReference type="EMBL" id="CP025768">
    <property type="protein sequence ID" value="KGB78579.1"/>
    <property type="molecule type" value="Genomic_DNA"/>
</dbReference>
<dbReference type="GO" id="GO:0010181">
    <property type="term" value="F:FMN binding"/>
    <property type="evidence" value="ECO:0007669"/>
    <property type="project" value="InterPro"/>
</dbReference>
<keyword evidence="6" id="KW-0288">FMN</keyword>
<comment type="cofactor">
    <cofactor evidence="1">
        <name>FMN</name>
        <dbReference type="ChEBI" id="CHEBI:58210"/>
    </cofactor>
</comment>
<accession>A0A095CGT6</accession>
<reference evidence="10 11" key="1">
    <citation type="journal article" date="2011" name="MBio">
        <title>Genome variation in Cryptococcus gattii, an emerging pathogen of immunocompetent hosts.</title>
        <authorList>
            <person name="D'Souza C.A."/>
            <person name="Kronstad J.W."/>
            <person name="Taylor G."/>
            <person name="Warren R."/>
            <person name="Yuen M."/>
            <person name="Hu G."/>
            <person name="Jung W.H."/>
            <person name="Sham A."/>
            <person name="Kidd S.E."/>
            <person name="Tangen K."/>
            <person name="Lee N."/>
            <person name="Zeilmaker T."/>
            <person name="Sawkins J."/>
            <person name="McVicker G."/>
            <person name="Shah S."/>
            <person name="Gnerre S."/>
            <person name="Griggs A."/>
            <person name="Zeng Q."/>
            <person name="Bartlett K."/>
            <person name="Li W."/>
            <person name="Wang X."/>
            <person name="Heitman J."/>
            <person name="Stajich J.E."/>
            <person name="Fraser J.A."/>
            <person name="Meyer W."/>
            <person name="Carter D."/>
            <person name="Schein J."/>
            <person name="Krzywinski M."/>
            <person name="Kwon-Chung K.J."/>
            <person name="Varma A."/>
            <person name="Wang J."/>
            <person name="Brunham R."/>
            <person name="Fyfe M."/>
            <person name="Ouellette B.F."/>
            <person name="Siddiqui A."/>
            <person name="Marra M."/>
            <person name="Jones S."/>
            <person name="Holt R."/>
            <person name="Birren B.W."/>
            <person name="Galagan J.E."/>
            <person name="Cuomo C.A."/>
        </authorList>
    </citation>
    <scope>NUCLEOTIDE SEQUENCE [LARGE SCALE GENOMIC DNA]</scope>
    <source>
        <strain evidence="10 11">R265</strain>
    </source>
</reference>
<dbReference type="GO" id="GO:0004733">
    <property type="term" value="F:pyridoxamine phosphate oxidase activity"/>
    <property type="evidence" value="ECO:0007669"/>
    <property type="project" value="UniProtKB-EC"/>
</dbReference>
<dbReference type="EC" id="1.4.3.5" evidence="4"/>
<proteinExistence type="inferred from homology"/>
<evidence type="ECO:0000256" key="1">
    <source>
        <dbReference type="ARBA" id="ARBA00001917"/>
    </source>
</evidence>
<dbReference type="Pfam" id="PF10590">
    <property type="entry name" value="PNP_phzG_C"/>
    <property type="match status" value="1"/>
</dbReference>
<evidence type="ECO:0000256" key="4">
    <source>
        <dbReference type="ARBA" id="ARBA00012801"/>
    </source>
</evidence>
<evidence type="ECO:0000313" key="10">
    <source>
        <dbReference type="EMBL" id="KGB78579.1"/>
    </source>
</evidence>
<dbReference type="Gene3D" id="2.30.110.10">
    <property type="entry name" value="Electron Transport, Fmn-binding Protein, Chain A"/>
    <property type="match status" value="1"/>
</dbReference>
<evidence type="ECO:0000256" key="7">
    <source>
        <dbReference type="ARBA" id="ARBA00023002"/>
    </source>
</evidence>
<dbReference type="FunFam" id="2.30.110.10:FF:000011">
    <property type="entry name" value="Chromosome 7, whole genome shotgun sequence"/>
    <property type="match status" value="1"/>
</dbReference>
<dbReference type="InterPro" id="IPR000659">
    <property type="entry name" value="Pyridox_Oxase"/>
</dbReference>
<dbReference type="OMA" id="AYFRTRP"/>